<dbReference type="SMART" id="SM00460">
    <property type="entry name" value="TGc"/>
    <property type="match status" value="1"/>
</dbReference>
<dbReference type="Pfam" id="PF01841">
    <property type="entry name" value="Transglut_core"/>
    <property type="match status" value="1"/>
</dbReference>
<dbReference type="AlphaFoldDB" id="A0A071M6U2"/>
<evidence type="ECO:0000259" key="1">
    <source>
        <dbReference type="SMART" id="SM00460"/>
    </source>
</evidence>
<dbReference type="Gene3D" id="3.10.620.30">
    <property type="match status" value="1"/>
</dbReference>
<dbReference type="PANTHER" id="PTHR33490">
    <property type="entry name" value="BLR5614 PROTEIN-RELATED"/>
    <property type="match status" value="1"/>
</dbReference>
<gene>
    <name evidence="2" type="ORF">DT99_27410</name>
</gene>
<dbReference type="PANTHER" id="PTHR33490:SF6">
    <property type="entry name" value="SLL1049 PROTEIN"/>
    <property type="match status" value="1"/>
</dbReference>
<feature type="domain" description="Transglutaminase-like" evidence="1">
    <location>
        <begin position="158"/>
        <end position="222"/>
    </location>
</feature>
<dbReference type="EMBL" id="JJOA01000027">
    <property type="protein sequence ID" value="KEA56512.1"/>
    <property type="molecule type" value="Genomic_DNA"/>
</dbReference>
<comment type="caution">
    <text evidence="2">The sequence shown here is derived from an EMBL/GenBank/DDBJ whole genome shotgun (WGS) entry which is preliminary data.</text>
</comment>
<dbReference type="SUPFAM" id="SSF54001">
    <property type="entry name" value="Cysteine proteinases"/>
    <property type="match status" value="1"/>
</dbReference>
<organism evidence="2">
    <name type="scientific">Burkholderia cenocepacia</name>
    <dbReference type="NCBI Taxonomy" id="95486"/>
    <lineage>
        <taxon>Bacteria</taxon>
        <taxon>Pseudomonadati</taxon>
        <taxon>Pseudomonadota</taxon>
        <taxon>Betaproteobacteria</taxon>
        <taxon>Burkholderiales</taxon>
        <taxon>Burkholderiaceae</taxon>
        <taxon>Burkholderia</taxon>
        <taxon>Burkholderia cepacia complex</taxon>
    </lineage>
</organism>
<protein>
    <recommendedName>
        <fullName evidence="1">Transglutaminase-like domain-containing protein</fullName>
    </recommendedName>
</protein>
<proteinExistence type="predicted"/>
<dbReference type="InterPro" id="IPR038765">
    <property type="entry name" value="Papain-like_cys_pep_sf"/>
</dbReference>
<accession>A0A071M6U2</accession>
<dbReference type="Pfam" id="PF08379">
    <property type="entry name" value="Bact_transglu_N"/>
    <property type="match status" value="1"/>
</dbReference>
<dbReference type="InterPro" id="IPR002931">
    <property type="entry name" value="Transglutaminase-like"/>
</dbReference>
<name>A0A071M6U2_9BURK</name>
<evidence type="ECO:0000313" key="2">
    <source>
        <dbReference type="EMBL" id="KEA56512.1"/>
    </source>
</evidence>
<dbReference type="InterPro" id="IPR013589">
    <property type="entry name" value="Bac_transglu_N"/>
</dbReference>
<sequence>MHIGIAHTLRYTFDAPLPQALQRLRLRPLSNPGQTVGRWELLANDRQPELSYIDGFGNHVDLVCRPNDDPEIVIVSRGEVTTHNKDGVLGSADDRTNPWLFLRESPLTRPGDSLIELASALKSTQNRLLQLHELMDIVHDRLASGFENGDDATDAEAAWIRSGGTCRDHAHVFIAVAHRLGLPARFASGYLISDDDDTGAADHAWAEVYVDPLGWIGFDPANNLCPDEHYVKLATGIDACSAAPVTRIRSNSGAETLAVDIAVTLPAR</sequence>
<dbReference type="OrthoDB" id="5438043at2"/>
<reference evidence="2" key="1">
    <citation type="submission" date="2014-04" db="EMBL/GenBank/DDBJ databases">
        <title>In planta biocontrol of soil-borne Fusarium wilt of banana through a plant endophytic bacterium, Burkholderia cenocepacia 869T2.</title>
        <authorList>
            <person name="Ho Y.-N."/>
            <person name="Chiang H.-M."/>
            <person name="Chao C.-P."/>
            <person name="Su C.-C."/>
            <person name="Hsu H.-F."/>
            <person name="Guo C.-T."/>
            <person name="Hsieh J.-L."/>
            <person name="Huang C.-C."/>
        </authorList>
    </citation>
    <scope>NUCLEOTIDE SEQUENCE [LARGE SCALE GENOMIC DNA]</scope>
    <source>
        <strain evidence="2">869T2</strain>
    </source>
</reference>